<name>A0A0R1UV63_9LACO</name>
<organism evidence="8 9">
    <name type="scientific">Liquorilactobacillus satsumensis DSM 16230 = JCM 12392</name>
    <dbReference type="NCBI Taxonomy" id="1423801"/>
    <lineage>
        <taxon>Bacteria</taxon>
        <taxon>Bacillati</taxon>
        <taxon>Bacillota</taxon>
        <taxon>Bacilli</taxon>
        <taxon>Lactobacillales</taxon>
        <taxon>Lactobacillaceae</taxon>
        <taxon>Liquorilactobacillus</taxon>
    </lineage>
</organism>
<gene>
    <name evidence="8" type="ORF">FD50_GL001633</name>
</gene>
<feature type="transmembrane region" description="Helical" evidence="6">
    <location>
        <begin position="139"/>
        <end position="162"/>
    </location>
</feature>
<dbReference type="PROSITE" id="PS00217">
    <property type="entry name" value="SUGAR_TRANSPORT_2"/>
    <property type="match status" value="1"/>
</dbReference>
<dbReference type="InterPro" id="IPR020846">
    <property type="entry name" value="MFS_dom"/>
</dbReference>
<evidence type="ECO:0000259" key="7">
    <source>
        <dbReference type="PROSITE" id="PS50850"/>
    </source>
</evidence>
<keyword evidence="4 6" id="KW-1133">Transmembrane helix</keyword>
<dbReference type="EMBL" id="AZFQ01000053">
    <property type="protein sequence ID" value="KRL97085.1"/>
    <property type="molecule type" value="Genomic_DNA"/>
</dbReference>
<keyword evidence="3 6" id="KW-0812">Transmembrane</keyword>
<dbReference type="PANTHER" id="PTHR42718:SF9">
    <property type="entry name" value="MAJOR FACILITATOR SUPERFAMILY MULTIDRUG TRANSPORTER MFSC"/>
    <property type="match status" value="1"/>
</dbReference>
<dbReference type="Proteomes" id="UP000051166">
    <property type="component" value="Unassembled WGS sequence"/>
</dbReference>
<feature type="transmembrane region" description="Helical" evidence="6">
    <location>
        <begin position="82"/>
        <end position="101"/>
    </location>
</feature>
<dbReference type="PANTHER" id="PTHR42718">
    <property type="entry name" value="MAJOR FACILITATOR SUPERFAMILY MULTIDRUG TRANSPORTER MFSC"/>
    <property type="match status" value="1"/>
</dbReference>
<feature type="transmembrane region" description="Helical" evidence="6">
    <location>
        <begin position="299"/>
        <end position="318"/>
    </location>
</feature>
<keyword evidence="5 6" id="KW-0472">Membrane</keyword>
<evidence type="ECO:0000313" key="9">
    <source>
        <dbReference type="Proteomes" id="UP000051166"/>
    </source>
</evidence>
<feature type="transmembrane region" description="Helical" evidence="6">
    <location>
        <begin position="398"/>
        <end position="419"/>
    </location>
</feature>
<dbReference type="OrthoDB" id="9816041at2"/>
<feature type="transmembrane region" description="Helical" evidence="6">
    <location>
        <begin position="268"/>
        <end position="293"/>
    </location>
</feature>
<keyword evidence="9" id="KW-1185">Reference proteome</keyword>
<accession>A0A0R1UV63</accession>
<dbReference type="PROSITE" id="PS50850">
    <property type="entry name" value="MFS"/>
    <property type="match status" value="1"/>
</dbReference>
<dbReference type="InterPro" id="IPR036259">
    <property type="entry name" value="MFS_trans_sf"/>
</dbReference>
<protein>
    <submittedName>
        <fullName evidence="8">MFS family major facilitator transporter, multidrug cation symporter</fullName>
    </submittedName>
</protein>
<feature type="domain" description="Major facilitator superfamily (MFS) profile" evidence="7">
    <location>
        <begin position="16"/>
        <end position="449"/>
    </location>
</feature>
<proteinExistence type="predicted"/>
<dbReference type="AlphaFoldDB" id="A0A0R1UV63"/>
<evidence type="ECO:0000256" key="1">
    <source>
        <dbReference type="ARBA" id="ARBA00004651"/>
    </source>
</evidence>
<dbReference type="Gene3D" id="1.20.1720.10">
    <property type="entry name" value="Multidrug resistance protein D"/>
    <property type="match status" value="1"/>
</dbReference>
<evidence type="ECO:0000256" key="2">
    <source>
        <dbReference type="ARBA" id="ARBA00022448"/>
    </source>
</evidence>
<feature type="transmembrane region" description="Helical" evidence="6">
    <location>
        <begin position="230"/>
        <end position="247"/>
    </location>
</feature>
<dbReference type="InterPro" id="IPR005829">
    <property type="entry name" value="Sugar_transporter_CS"/>
</dbReference>
<evidence type="ECO:0000256" key="6">
    <source>
        <dbReference type="SAM" id="Phobius"/>
    </source>
</evidence>
<feature type="transmembrane region" description="Helical" evidence="6">
    <location>
        <begin position="107"/>
        <end position="127"/>
    </location>
</feature>
<evidence type="ECO:0000313" key="8">
    <source>
        <dbReference type="EMBL" id="KRL97085.1"/>
    </source>
</evidence>
<dbReference type="GeneID" id="98308889"/>
<feature type="transmembrane region" description="Helical" evidence="6">
    <location>
        <begin position="168"/>
        <end position="187"/>
    </location>
</feature>
<keyword evidence="2" id="KW-0813">Transport</keyword>
<sequence>MQLTTAHLSESKRKWFIATLLLGTFTMSISQSSLSTAYPTFMKYFNLPASTISWLTTGFMLIMSVVMPLSPWLMNNFRFRPLYLTLLTLFVGGTIIIILAPNFPIMMFGRLLEGVSVGILFPSYQSIILEITAHAQRGGIMGTVGLVMGSALAVGPIISGIVLQFLDWQAIFFLFLIILVGVFIVALKTVPSPLKKKKTPFDFISVFMSLGIIGLLYFINELAHMSANNYVNWLILVVSVILLVLFVKRQLQLPEPLLRLDILKIPNFDLGVALTFLSYMSLITVTIIMPLYYQQVLKMSPLWSGLALVPAAALLSWLNRRSGLLADRIGFKPVIMSGFVLFIVGWGMLLLWASFANVWMTIICSMLIEAGNAFAMMPATTLGANSLNDDLIPHGSSIIATFRQVMGSAAIVLATVILGTRNFTGVFFTFLILETIALVLVFFIKDTQATSQHVKP</sequence>
<feature type="transmembrane region" description="Helical" evidence="6">
    <location>
        <begin position="425"/>
        <end position="444"/>
    </location>
</feature>
<dbReference type="GO" id="GO:0022857">
    <property type="term" value="F:transmembrane transporter activity"/>
    <property type="evidence" value="ECO:0007669"/>
    <property type="project" value="InterPro"/>
</dbReference>
<dbReference type="InterPro" id="IPR011701">
    <property type="entry name" value="MFS"/>
</dbReference>
<dbReference type="Pfam" id="PF07690">
    <property type="entry name" value="MFS_1"/>
    <property type="match status" value="1"/>
</dbReference>
<feature type="transmembrane region" description="Helical" evidence="6">
    <location>
        <begin position="51"/>
        <end position="70"/>
    </location>
</feature>
<dbReference type="PATRIC" id="fig|1423801.4.peg.1670"/>
<reference evidence="8 9" key="1">
    <citation type="journal article" date="2015" name="Genome Announc.">
        <title>Expanding the biotechnology potential of lactobacilli through comparative genomics of 213 strains and associated genera.</title>
        <authorList>
            <person name="Sun Z."/>
            <person name="Harris H.M."/>
            <person name="McCann A."/>
            <person name="Guo C."/>
            <person name="Argimon S."/>
            <person name="Zhang W."/>
            <person name="Yang X."/>
            <person name="Jeffery I.B."/>
            <person name="Cooney J.C."/>
            <person name="Kagawa T.F."/>
            <person name="Liu W."/>
            <person name="Song Y."/>
            <person name="Salvetti E."/>
            <person name="Wrobel A."/>
            <person name="Rasinkangas P."/>
            <person name="Parkhill J."/>
            <person name="Rea M.C."/>
            <person name="O'Sullivan O."/>
            <person name="Ritari J."/>
            <person name="Douillard F.P."/>
            <person name="Paul Ross R."/>
            <person name="Yang R."/>
            <person name="Briner A.E."/>
            <person name="Felis G.E."/>
            <person name="de Vos W.M."/>
            <person name="Barrangou R."/>
            <person name="Klaenhammer T.R."/>
            <person name="Caufield P.W."/>
            <person name="Cui Y."/>
            <person name="Zhang H."/>
            <person name="O'Toole P.W."/>
        </authorList>
    </citation>
    <scope>NUCLEOTIDE SEQUENCE [LARGE SCALE GENOMIC DNA]</scope>
    <source>
        <strain evidence="8 9">DSM 16230</strain>
    </source>
</reference>
<feature type="transmembrane region" description="Helical" evidence="6">
    <location>
        <begin position="199"/>
        <end position="218"/>
    </location>
</feature>
<comment type="caution">
    <text evidence="8">The sequence shown here is derived from an EMBL/GenBank/DDBJ whole genome shotgun (WGS) entry which is preliminary data.</text>
</comment>
<feature type="transmembrane region" description="Helical" evidence="6">
    <location>
        <begin position="330"/>
        <end position="352"/>
    </location>
</feature>
<dbReference type="RefSeq" id="WP_056961408.1">
    <property type="nucleotide sequence ID" value="NZ_AZFQ01000053.1"/>
</dbReference>
<comment type="subcellular location">
    <subcellularLocation>
        <location evidence="1">Cell membrane</location>
        <topology evidence="1">Multi-pass membrane protein</topology>
    </subcellularLocation>
</comment>
<evidence type="ECO:0000256" key="3">
    <source>
        <dbReference type="ARBA" id="ARBA00022692"/>
    </source>
</evidence>
<dbReference type="GO" id="GO:0005886">
    <property type="term" value="C:plasma membrane"/>
    <property type="evidence" value="ECO:0007669"/>
    <property type="project" value="UniProtKB-SubCell"/>
</dbReference>
<dbReference type="SUPFAM" id="SSF103473">
    <property type="entry name" value="MFS general substrate transporter"/>
    <property type="match status" value="1"/>
</dbReference>
<dbReference type="Gene3D" id="1.20.1250.20">
    <property type="entry name" value="MFS general substrate transporter like domains"/>
    <property type="match status" value="1"/>
</dbReference>
<evidence type="ECO:0000256" key="4">
    <source>
        <dbReference type="ARBA" id="ARBA00022989"/>
    </source>
</evidence>
<evidence type="ECO:0000256" key="5">
    <source>
        <dbReference type="ARBA" id="ARBA00023136"/>
    </source>
</evidence>
<feature type="transmembrane region" description="Helical" evidence="6">
    <location>
        <begin position="358"/>
        <end position="377"/>
    </location>
</feature>